<sequence length="304" mass="31906">MSRPGNGVVVAGIDGSDLAAEAARWAAASAARHHCTLRLVRAYRLPHASPLEAVERMRHHAERHLWFAARVARGVAPEITVEHAVVEGDPAEVLTAESATSRMLVVGTRGVGGFAGLLVGSVGDALARSATCPLVVVRGPVESDAALADHDRVRPVVVGVDGSPAGEAALAFAYAEADVWSAPLVAVHSWLEYLEDPGGITLSELGMIEQEEREVLVERLAGWGAKYPGVRVSRELVHGSASGALTARSVNARLVVVGSFGRGGVGRVLLGSTSRALLHHAHSPVAVVRPDTAATRSDRREETR</sequence>
<accession>A0A9W6NUF7</accession>
<dbReference type="InterPro" id="IPR014729">
    <property type="entry name" value="Rossmann-like_a/b/a_fold"/>
</dbReference>
<dbReference type="AlphaFoldDB" id="A0A9W6NUF7"/>
<dbReference type="Pfam" id="PF00582">
    <property type="entry name" value="Usp"/>
    <property type="match status" value="2"/>
</dbReference>
<dbReference type="PANTHER" id="PTHR31964">
    <property type="entry name" value="ADENINE NUCLEOTIDE ALPHA HYDROLASES-LIKE SUPERFAMILY PROTEIN"/>
    <property type="match status" value="1"/>
</dbReference>
<proteinExistence type="inferred from homology"/>
<organism evidence="3 4">
    <name type="scientific">Pseudonocardia halophobica</name>
    <dbReference type="NCBI Taxonomy" id="29401"/>
    <lineage>
        <taxon>Bacteria</taxon>
        <taxon>Bacillati</taxon>
        <taxon>Actinomycetota</taxon>
        <taxon>Actinomycetes</taxon>
        <taxon>Pseudonocardiales</taxon>
        <taxon>Pseudonocardiaceae</taxon>
        <taxon>Pseudonocardia</taxon>
    </lineage>
</organism>
<dbReference type="Gene3D" id="3.40.50.620">
    <property type="entry name" value="HUPs"/>
    <property type="match status" value="2"/>
</dbReference>
<dbReference type="InterPro" id="IPR006015">
    <property type="entry name" value="Universal_stress_UspA"/>
</dbReference>
<dbReference type="PRINTS" id="PR01438">
    <property type="entry name" value="UNVRSLSTRESS"/>
</dbReference>
<gene>
    <name evidence="3" type="ORF">GCM10017577_06780</name>
</gene>
<evidence type="ECO:0000259" key="2">
    <source>
        <dbReference type="Pfam" id="PF00582"/>
    </source>
</evidence>
<evidence type="ECO:0000256" key="1">
    <source>
        <dbReference type="ARBA" id="ARBA00008791"/>
    </source>
</evidence>
<reference evidence="3" key="1">
    <citation type="journal article" date="2014" name="Int. J. Syst. Evol. Microbiol.">
        <title>Complete genome sequence of Corynebacterium casei LMG S-19264T (=DSM 44701T), isolated from a smear-ripened cheese.</title>
        <authorList>
            <consortium name="US DOE Joint Genome Institute (JGI-PGF)"/>
            <person name="Walter F."/>
            <person name="Albersmeier A."/>
            <person name="Kalinowski J."/>
            <person name="Ruckert C."/>
        </authorList>
    </citation>
    <scope>NUCLEOTIDE SEQUENCE</scope>
    <source>
        <strain evidence="3">VKM Ac-1069</strain>
    </source>
</reference>
<keyword evidence="4" id="KW-1185">Reference proteome</keyword>
<comment type="caution">
    <text evidence="3">The sequence shown here is derived from an EMBL/GenBank/DDBJ whole genome shotgun (WGS) entry which is preliminary data.</text>
</comment>
<dbReference type="Proteomes" id="UP001143463">
    <property type="component" value="Unassembled WGS sequence"/>
</dbReference>
<protein>
    <submittedName>
        <fullName evidence="3">Universal stress protein</fullName>
    </submittedName>
</protein>
<dbReference type="PANTHER" id="PTHR31964:SF113">
    <property type="entry name" value="USPA DOMAIN-CONTAINING PROTEIN"/>
    <property type="match status" value="1"/>
</dbReference>
<evidence type="ECO:0000313" key="4">
    <source>
        <dbReference type="Proteomes" id="UP001143463"/>
    </source>
</evidence>
<reference evidence="3" key="2">
    <citation type="submission" date="2023-01" db="EMBL/GenBank/DDBJ databases">
        <authorList>
            <person name="Sun Q."/>
            <person name="Evtushenko L."/>
        </authorList>
    </citation>
    <scope>NUCLEOTIDE SEQUENCE</scope>
    <source>
        <strain evidence="3">VKM Ac-1069</strain>
    </source>
</reference>
<dbReference type="InterPro" id="IPR006016">
    <property type="entry name" value="UspA"/>
</dbReference>
<dbReference type="RefSeq" id="WP_051736649.1">
    <property type="nucleotide sequence ID" value="NZ_BAAAUZ010000013.1"/>
</dbReference>
<comment type="similarity">
    <text evidence="1">Belongs to the universal stress protein A family.</text>
</comment>
<dbReference type="SUPFAM" id="SSF52402">
    <property type="entry name" value="Adenine nucleotide alpha hydrolases-like"/>
    <property type="match status" value="2"/>
</dbReference>
<feature type="domain" description="UspA" evidence="2">
    <location>
        <begin position="9"/>
        <end position="138"/>
    </location>
</feature>
<name>A0A9W6NUF7_9PSEU</name>
<dbReference type="EMBL" id="BSFQ01000002">
    <property type="protein sequence ID" value="GLL09538.1"/>
    <property type="molecule type" value="Genomic_DNA"/>
</dbReference>
<evidence type="ECO:0000313" key="3">
    <source>
        <dbReference type="EMBL" id="GLL09538.1"/>
    </source>
</evidence>
<feature type="domain" description="UspA" evidence="2">
    <location>
        <begin position="154"/>
        <end position="289"/>
    </location>
</feature>